<sequence>MNPLNYVSDEEFLPFLQSLEVESDRKSFEWMFNDPELSGILRWLYNSLDQSNALSAREKYRYAEIEQQLLSPEDLDVYIESLQDEFKGICLPGDQEAQQDIKTDIQMQNERLKHLEKQEAIIKDMIKQNDLTKEELSREITKLNSAQHQLSQDEATSAEDCLTLAAEVETLTEGVVDEIAKKFMAFGPFESYRQTQALYRSHFDMFVSRRFNSKRHEVSDGDLKSALVEANVIGESHLSMAEQAALDLEQEEPYLEQQVQGAVRGLVDARTRLAAETTARAALAVRE</sequence>
<reference evidence="1 2" key="1">
    <citation type="journal article" date="2022" name="Genome Biol. Evol.">
        <title>The Spruce Budworm Genome: Reconstructing the Evolutionary History of Antifreeze Proteins.</title>
        <authorList>
            <person name="Beliveau C."/>
            <person name="Gagne P."/>
            <person name="Picq S."/>
            <person name="Vernygora O."/>
            <person name="Keeling C.I."/>
            <person name="Pinkney K."/>
            <person name="Doucet D."/>
            <person name="Wen F."/>
            <person name="Johnston J.S."/>
            <person name="Maaroufi H."/>
            <person name="Boyle B."/>
            <person name="Laroche J."/>
            <person name="Dewar K."/>
            <person name="Juretic N."/>
            <person name="Blackburn G."/>
            <person name="Nisole A."/>
            <person name="Brunet B."/>
            <person name="Brandao M."/>
            <person name="Lumley L."/>
            <person name="Duan J."/>
            <person name="Quan G."/>
            <person name="Lucarotti C.J."/>
            <person name="Roe A.D."/>
            <person name="Sperling F.A.H."/>
            <person name="Levesque R.C."/>
            <person name="Cusson M."/>
        </authorList>
    </citation>
    <scope>NUCLEOTIDE SEQUENCE [LARGE SCALE GENOMIC DNA]</scope>
    <source>
        <strain evidence="1">Glfc:IPQL:Cfum</strain>
    </source>
</reference>
<dbReference type="Proteomes" id="UP001064048">
    <property type="component" value="Chromosome 14"/>
</dbReference>
<gene>
    <name evidence="1" type="ORF">MSG28_008912</name>
</gene>
<name>A0ACC0J8L0_CHOFU</name>
<keyword evidence="2" id="KW-1185">Reference proteome</keyword>
<accession>A0ACC0J8L0</accession>
<evidence type="ECO:0000313" key="1">
    <source>
        <dbReference type="EMBL" id="KAI8420418.1"/>
    </source>
</evidence>
<organism evidence="1 2">
    <name type="scientific">Choristoneura fumiferana</name>
    <name type="common">Spruce budworm moth</name>
    <name type="synonym">Archips fumiferana</name>
    <dbReference type="NCBI Taxonomy" id="7141"/>
    <lineage>
        <taxon>Eukaryota</taxon>
        <taxon>Metazoa</taxon>
        <taxon>Ecdysozoa</taxon>
        <taxon>Arthropoda</taxon>
        <taxon>Hexapoda</taxon>
        <taxon>Insecta</taxon>
        <taxon>Pterygota</taxon>
        <taxon>Neoptera</taxon>
        <taxon>Endopterygota</taxon>
        <taxon>Lepidoptera</taxon>
        <taxon>Glossata</taxon>
        <taxon>Ditrysia</taxon>
        <taxon>Tortricoidea</taxon>
        <taxon>Tortricidae</taxon>
        <taxon>Tortricinae</taxon>
        <taxon>Choristoneura</taxon>
    </lineage>
</organism>
<dbReference type="EMBL" id="CM046114">
    <property type="protein sequence ID" value="KAI8420418.1"/>
    <property type="molecule type" value="Genomic_DNA"/>
</dbReference>
<protein>
    <submittedName>
        <fullName evidence="1">Uncharacterized protein</fullName>
    </submittedName>
</protein>
<comment type="caution">
    <text evidence="1">The sequence shown here is derived from an EMBL/GenBank/DDBJ whole genome shotgun (WGS) entry which is preliminary data.</text>
</comment>
<proteinExistence type="predicted"/>
<evidence type="ECO:0000313" key="2">
    <source>
        <dbReference type="Proteomes" id="UP001064048"/>
    </source>
</evidence>